<name>A0ABR8P7V8_9LACO</name>
<dbReference type="SUPFAM" id="SSF53850">
    <property type="entry name" value="Periplasmic binding protein-like II"/>
    <property type="match status" value="1"/>
</dbReference>
<proteinExistence type="predicted"/>
<protein>
    <submittedName>
        <fullName evidence="2">Glycine/betaine ABC transporter substrate-binding protein</fullName>
    </submittedName>
</protein>
<feature type="domain" description="ABC-type glycine betaine transport system substrate-binding" evidence="1">
    <location>
        <begin position="33"/>
        <end position="231"/>
    </location>
</feature>
<evidence type="ECO:0000313" key="2">
    <source>
        <dbReference type="EMBL" id="MBD5806830.1"/>
    </source>
</evidence>
<dbReference type="Gene3D" id="3.40.190.120">
    <property type="entry name" value="Osmoprotection protein (prox), domain 2"/>
    <property type="match status" value="1"/>
</dbReference>
<dbReference type="Proteomes" id="UP000704341">
    <property type="component" value="Unassembled WGS sequence"/>
</dbReference>
<dbReference type="EMBL" id="QORN01000026">
    <property type="protein sequence ID" value="MBD5806830.1"/>
    <property type="molecule type" value="Genomic_DNA"/>
</dbReference>
<dbReference type="RefSeq" id="WP_191668195.1">
    <property type="nucleotide sequence ID" value="NZ_QORN01000026.1"/>
</dbReference>
<feature type="non-terminal residue" evidence="2">
    <location>
        <position position="237"/>
    </location>
</feature>
<dbReference type="Pfam" id="PF04069">
    <property type="entry name" value="OpuAC"/>
    <property type="match status" value="1"/>
</dbReference>
<evidence type="ECO:0000313" key="3">
    <source>
        <dbReference type="Proteomes" id="UP000704341"/>
    </source>
</evidence>
<reference evidence="2 3" key="1">
    <citation type="submission" date="2018-07" db="EMBL/GenBank/DDBJ databases">
        <title>Phylogenomic Insights into understanding Host Adaptation of Lactobacillus reuteri by a novel species, Lactobacillus spp. M31.</title>
        <authorList>
            <person name="Sharma S."/>
            <person name="Patil P."/>
            <person name="Korpole S."/>
            <person name="Patil P.B."/>
        </authorList>
    </citation>
    <scope>NUCLEOTIDE SEQUENCE [LARGE SCALE GENOMIC DNA]</scope>
    <source>
        <strain evidence="2 3">M31</strain>
    </source>
</reference>
<comment type="caution">
    <text evidence="2">The sequence shown here is derived from an EMBL/GenBank/DDBJ whole genome shotgun (WGS) entry which is preliminary data.</text>
</comment>
<gene>
    <name evidence="2" type="ORF">DTK66_06860</name>
</gene>
<dbReference type="InterPro" id="IPR007210">
    <property type="entry name" value="ABC_Gly_betaine_transp_sub-bd"/>
</dbReference>
<keyword evidence="3" id="KW-1185">Reference proteome</keyword>
<dbReference type="Gene3D" id="3.40.190.10">
    <property type="entry name" value="Periplasmic binding protein-like II"/>
    <property type="match status" value="1"/>
</dbReference>
<evidence type="ECO:0000259" key="1">
    <source>
        <dbReference type="Pfam" id="PF04069"/>
    </source>
</evidence>
<sequence>MKVKKLMLASILIAETLLLGMILPPSVSAASNKPIIVGSKNVSESKTVSEIYALALEHAGYRVTRKPNISNNVIFQATQKGQIDVYPDYTGTIVQTYLKKKGTDKSVREMAKMAHDGIAKDGLTTFQYAPGDNRQGIAMPTETAKKYHITDLSQLQKKANKIRFASQGEFEKRADGLPEMNKVYGKYNFKSIKDYDASLLYRIMEQGKAEAAPVSTTDGQLATNKFTLIKDKADCNK</sequence>
<accession>A0ABR8P7V8</accession>
<organism evidence="2 3">
    <name type="scientific">Limosilactobacillus walteri</name>
    <dbReference type="NCBI Taxonomy" id="2268022"/>
    <lineage>
        <taxon>Bacteria</taxon>
        <taxon>Bacillati</taxon>
        <taxon>Bacillota</taxon>
        <taxon>Bacilli</taxon>
        <taxon>Lactobacillales</taxon>
        <taxon>Lactobacillaceae</taxon>
        <taxon>Limosilactobacillus</taxon>
    </lineage>
</organism>